<dbReference type="Proteomes" id="UP001279660">
    <property type="component" value="Unassembled WGS sequence"/>
</dbReference>
<dbReference type="Pfam" id="PF07238">
    <property type="entry name" value="PilZ"/>
    <property type="match status" value="2"/>
</dbReference>
<dbReference type="InterPro" id="IPR009875">
    <property type="entry name" value="PilZ_domain"/>
</dbReference>
<feature type="domain" description="PilZ" evidence="1">
    <location>
        <begin position="23"/>
        <end position="103"/>
    </location>
</feature>
<keyword evidence="3" id="KW-1185">Reference proteome</keyword>
<accession>A0ABU4PJN2</accession>
<gene>
    <name evidence="2" type="ORF">SIL82_05200</name>
</gene>
<dbReference type="SUPFAM" id="SSF141371">
    <property type="entry name" value="PilZ domain-like"/>
    <property type="match status" value="2"/>
</dbReference>
<protein>
    <submittedName>
        <fullName evidence="2">PilZ domain-containing protein</fullName>
    </submittedName>
</protein>
<evidence type="ECO:0000259" key="1">
    <source>
        <dbReference type="Pfam" id="PF07238"/>
    </source>
</evidence>
<evidence type="ECO:0000313" key="3">
    <source>
        <dbReference type="Proteomes" id="UP001279660"/>
    </source>
</evidence>
<reference evidence="2 3" key="1">
    <citation type="submission" date="2023-11" db="EMBL/GenBank/DDBJ databases">
        <title>MicrobeMod: A computational toolkit for identifying prokaryotic methylation and restriction-modification with nanopore sequencing.</title>
        <authorList>
            <person name="Crits-Christoph A."/>
            <person name="Kang S.C."/>
            <person name="Lee H."/>
            <person name="Ostrov N."/>
        </authorList>
    </citation>
    <scope>NUCLEOTIDE SEQUENCE [LARGE SCALE GENOMIC DNA]</scope>
    <source>
        <strain evidence="2 3">ATCC 14820</strain>
    </source>
</reference>
<dbReference type="Gene3D" id="2.40.10.220">
    <property type="entry name" value="predicted glycosyltransferase like domains"/>
    <property type="match status" value="2"/>
</dbReference>
<evidence type="ECO:0000313" key="2">
    <source>
        <dbReference type="EMBL" id="MDX5983649.1"/>
    </source>
</evidence>
<feature type="domain" description="PilZ" evidence="1">
    <location>
        <begin position="122"/>
        <end position="204"/>
    </location>
</feature>
<sequence>MAPIERHFPADPPINPTERFQPRAQRTVTTLIAAKLELGPGKEALCRLRNVSTTGMLVETGQPLTPDDAVVIELRSGERLSATVVWTDEGRVGIQLDREIDVASTLRPQVVKAKGHVPAVGRAPRFAVAAPGRLSSLGRSCPVTVENLSQSGARLTLSSDIPLGAPVTLTIAGLSPRACSVRWRNDLHVGVAFIDLISYAELSAWLAGASHNN</sequence>
<proteinExistence type="predicted"/>
<comment type="caution">
    <text evidence="2">The sequence shown here is derived from an EMBL/GenBank/DDBJ whole genome shotgun (WGS) entry which is preliminary data.</text>
</comment>
<dbReference type="RefSeq" id="WP_010404677.1">
    <property type="nucleotide sequence ID" value="NZ_JAWXXV010000001.1"/>
</dbReference>
<organism evidence="2 3">
    <name type="scientific">Sphingomonas echinoides</name>
    <dbReference type="NCBI Taxonomy" id="59803"/>
    <lineage>
        <taxon>Bacteria</taxon>
        <taxon>Pseudomonadati</taxon>
        <taxon>Pseudomonadota</taxon>
        <taxon>Alphaproteobacteria</taxon>
        <taxon>Sphingomonadales</taxon>
        <taxon>Sphingomonadaceae</taxon>
        <taxon>Sphingomonas</taxon>
    </lineage>
</organism>
<dbReference type="EMBL" id="JAWXXV010000001">
    <property type="protein sequence ID" value="MDX5983649.1"/>
    <property type="molecule type" value="Genomic_DNA"/>
</dbReference>
<name>A0ABU4PJN2_9SPHN</name>